<organism evidence="3 4">
    <name type="scientific">Helianthus annuus</name>
    <name type="common">Common sunflower</name>
    <dbReference type="NCBI Taxonomy" id="4232"/>
    <lineage>
        <taxon>Eukaryota</taxon>
        <taxon>Viridiplantae</taxon>
        <taxon>Streptophyta</taxon>
        <taxon>Embryophyta</taxon>
        <taxon>Tracheophyta</taxon>
        <taxon>Spermatophyta</taxon>
        <taxon>Magnoliopsida</taxon>
        <taxon>eudicotyledons</taxon>
        <taxon>Gunneridae</taxon>
        <taxon>Pentapetalae</taxon>
        <taxon>asterids</taxon>
        <taxon>campanulids</taxon>
        <taxon>Asterales</taxon>
        <taxon>Asteraceae</taxon>
        <taxon>Asteroideae</taxon>
        <taxon>Heliantheae alliance</taxon>
        <taxon>Heliantheae</taxon>
        <taxon>Helianthus</taxon>
    </lineage>
</organism>
<keyword evidence="4" id="KW-1185">Reference proteome</keyword>
<evidence type="ECO:0000313" key="2">
    <source>
        <dbReference type="EMBL" id="KAF5808129.1"/>
    </source>
</evidence>
<dbReference type="EMBL" id="MNCJ02000319">
    <property type="protein sequence ID" value="KAF5808129.1"/>
    <property type="molecule type" value="Genomic_DNA"/>
</dbReference>
<accession>A0A251UWP9</accession>
<keyword evidence="2" id="KW-0808">Transferase</keyword>
<evidence type="ECO:0000313" key="3">
    <source>
        <dbReference type="EMBL" id="OTG27162.1"/>
    </source>
</evidence>
<keyword evidence="1" id="KW-0547">Nucleotide-binding</keyword>
<proteinExistence type="predicted"/>
<dbReference type="InParanoid" id="A0A251UWP9"/>
<sequence length="135" mass="15118">MFQVLNEVPADFRSPNPSLNVFKFADLEKATRKFSLDSLLGEGGFGKVFLCWVEPNTLAPTKQGVGVAVAVKRLNHESLQGYVEWMVRITKCTSIKTMGYGAGVGAWVGCDSWSNIFRHSNKPKENIYIYIYTFS</sequence>
<reference evidence="2 4" key="1">
    <citation type="journal article" date="2017" name="Nature">
        <title>The sunflower genome provides insights into oil metabolism, flowering and Asterid evolution.</title>
        <authorList>
            <person name="Badouin H."/>
            <person name="Gouzy J."/>
            <person name="Grassa C.J."/>
            <person name="Murat F."/>
            <person name="Staton S.E."/>
            <person name="Cottret L."/>
            <person name="Lelandais-Briere C."/>
            <person name="Owens G.L."/>
            <person name="Carrere S."/>
            <person name="Mayjonade B."/>
            <person name="Legrand L."/>
            <person name="Gill N."/>
            <person name="Kane N.C."/>
            <person name="Bowers J.E."/>
            <person name="Hubner S."/>
            <person name="Bellec A."/>
            <person name="Berard A."/>
            <person name="Berges H."/>
            <person name="Blanchet N."/>
            <person name="Boniface M.C."/>
            <person name="Brunel D."/>
            <person name="Catrice O."/>
            <person name="Chaidir N."/>
            <person name="Claudel C."/>
            <person name="Donnadieu C."/>
            <person name="Faraut T."/>
            <person name="Fievet G."/>
            <person name="Helmstetter N."/>
            <person name="King M."/>
            <person name="Knapp S.J."/>
            <person name="Lai Z."/>
            <person name="Le Paslier M.C."/>
            <person name="Lippi Y."/>
            <person name="Lorenzon L."/>
            <person name="Mandel J.R."/>
            <person name="Marage G."/>
            <person name="Marchand G."/>
            <person name="Marquand E."/>
            <person name="Bret-Mestries E."/>
            <person name="Morien E."/>
            <person name="Nambeesan S."/>
            <person name="Nguyen T."/>
            <person name="Pegot-Espagnet P."/>
            <person name="Pouilly N."/>
            <person name="Raftis F."/>
            <person name="Sallet E."/>
            <person name="Schiex T."/>
            <person name="Thomas J."/>
            <person name="Vandecasteele C."/>
            <person name="Vares D."/>
            <person name="Vear F."/>
            <person name="Vautrin S."/>
            <person name="Crespi M."/>
            <person name="Mangin B."/>
            <person name="Burke J.M."/>
            <person name="Salse J."/>
            <person name="Munos S."/>
            <person name="Vincourt P."/>
            <person name="Rieseberg L.H."/>
            <person name="Langlade N.B."/>
        </authorList>
    </citation>
    <scope>NUCLEOTIDE SEQUENCE [LARGE SCALE GENOMIC DNA]</scope>
    <source>
        <strain evidence="4">cv. SF193</strain>
        <tissue evidence="2">Leaves</tissue>
    </source>
</reference>
<evidence type="ECO:0000256" key="1">
    <source>
        <dbReference type="PROSITE-ProRule" id="PRU10141"/>
    </source>
</evidence>
<dbReference type="EMBL" id="CM007893">
    <property type="protein sequence ID" value="OTG27162.1"/>
    <property type="molecule type" value="Genomic_DNA"/>
</dbReference>
<name>A0A251UWP9_HELAN</name>
<evidence type="ECO:0000313" key="4">
    <source>
        <dbReference type="Proteomes" id="UP000215914"/>
    </source>
</evidence>
<dbReference type="PANTHER" id="PTHR45621">
    <property type="entry name" value="OS01G0588500 PROTEIN-RELATED"/>
    <property type="match status" value="1"/>
</dbReference>
<dbReference type="PROSITE" id="PS00107">
    <property type="entry name" value="PROTEIN_KINASE_ATP"/>
    <property type="match status" value="1"/>
</dbReference>
<feature type="binding site" evidence="1">
    <location>
        <position position="72"/>
    </location>
    <ligand>
        <name>ATP</name>
        <dbReference type="ChEBI" id="CHEBI:30616"/>
    </ligand>
</feature>
<dbReference type="Gene3D" id="3.30.200.20">
    <property type="entry name" value="Phosphorylase Kinase, domain 1"/>
    <property type="match status" value="1"/>
</dbReference>
<keyword evidence="1" id="KW-0067">ATP-binding</keyword>
<dbReference type="InterPro" id="IPR050823">
    <property type="entry name" value="Plant_Ser_Thr_Prot_Kinase"/>
</dbReference>
<reference evidence="2" key="3">
    <citation type="submission" date="2020-06" db="EMBL/GenBank/DDBJ databases">
        <title>Helianthus annuus Genome sequencing and assembly Release 2.</title>
        <authorList>
            <person name="Gouzy J."/>
            <person name="Langlade N."/>
            <person name="Munos S."/>
        </authorList>
    </citation>
    <scope>NUCLEOTIDE SEQUENCE</scope>
    <source>
        <tissue evidence="2">Leaves</tissue>
    </source>
</reference>
<dbReference type="InterPro" id="IPR011009">
    <property type="entry name" value="Kinase-like_dom_sf"/>
</dbReference>
<dbReference type="SUPFAM" id="SSF56112">
    <property type="entry name" value="Protein kinase-like (PK-like)"/>
    <property type="match status" value="1"/>
</dbReference>
<dbReference type="Gramene" id="mRNA:HanXRQr2_Chr04g0141931">
    <property type="protein sequence ID" value="CDS:HanXRQr2_Chr04g0141931.1"/>
    <property type="gene ID" value="HanXRQr2_Chr04g0141931"/>
</dbReference>
<dbReference type="AlphaFoldDB" id="A0A251UWP9"/>
<gene>
    <name evidence="3" type="ORF">HannXRQ_Chr04g0097031</name>
    <name evidence="2" type="ORF">HanXRQr2_Chr04g0141931</name>
</gene>
<dbReference type="GO" id="GO:0005524">
    <property type="term" value="F:ATP binding"/>
    <property type="evidence" value="ECO:0007669"/>
    <property type="project" value="UniProtKB-UniRule"/>
</dbReference>
<dbReference type="Proteomes" id="UP000215914">
    <property type="component" value="Chromosome 4"/>
</dbReference>
<dbReference type="EC" id="2.7.-.-" evidence="2"/>
<dbReference type="InterPro" id="IPR017441">
    <property type="entry name" value="Protein_kinase_ATP_BS"/>
</dbReference>
<protein>
    <submittedName>
        <fullName evidence="2">Transferase</fullName>
        <ecNumber evidence="2">2.7.-.-</ecNumber>
    </submittedName>
</protein>
<reference evidence="3" key="2">
    <citation type="submission" date="2017-02" db="EMBL/GenBank/DDBJ databases">
        <title>Sunflower complete genome.</title>
        <authorList>
            <person name="Langlade N."/>
            <person name="Munos S."/>
        </authorList>
    </citation>
    <scope>NUCLEOTIDE SEQUENCE [LARGE SCALE GENOMIC DNA]</scope>
    <source>
        <tissue evidence="3">Leaves</tissue>
    </source>
</reference>
<dbReference type="GO" id="GO:0016740">
    <property type="term" value="F:transferase activity"/>
    <property type="evidence" value="ECO:0007669"/>
    <property type="project" value="UniProtKB-KW"/>
</dbReference>